<keyword evidence="1 4" id="KW-0378">Hydrolase</keyword>
<dbReference type="Gene3D" id="3.40.50.1820">
    <property type="entry name" value="alpha/beta hydrolase"/>
    <property type="match status" value="1"/>
</dbReference>
<comment type="caution">
    <text evidence="4">The sequence shown here is derived from an EMBL/GenBank/DDBJ whole genome shotgun (WGS) entry which is preliminary data.</text>
</comment>
<name>A0ABP8WX22_9PSEU</name>
<dbReference type="PANTHER" id="PTHR48081:SF8">
    <property type="entry name" value="ALPHA_BETA HYDROLASE FOLD-3 DOMAIN-CONTAINING PROTEIN-RELATED"/>
    <property type="match status" value="1"/>
</dbReference>
<evidence type="ECO:0000313" key="5">
    <source>
        <dbReference type="Proteomes" id="UP001500325"/>
    </source>
</evidence>
<evidence type="ECO:0000259" key="3">
    <source>
        <dbReference type="Pfam" id="PF07859"/>
    </source>
</evidence>
<dbReference type="InterPro" id="IPR013094">
    <property type="entry name" value="AB_hydrolase_3"/>
</dbReference>
<evidence type="ECO:0000313" key="4">
    <source>
        <dbReference type="EMBL" id="GAA4696076.1"/>
    </source>
</evidence>
<organism evidence="4 5">
    <name type="scientific">Pseudonocardia yuanmonensis</name>
    <dbReference type="NCBI Taxonomy" id="1095914"/>
    <lineage>
        <taxon>Bacteria</taxon>
        <taxon>Bacillati</taxon>
        <taxon>Actinomycetota</taxon>
        <taxon>Actinomycetes</taxon>
        <taxon>Pseudonocardiales</taxon>
        <taxon>Pseudonocardiaceae</taxon>
        <taxon>Pseudonocardia</taxon>
    </lineage>
</organism>
<proteinExistence type="predicted"/>
<evidence type="ECO:0000256" key="1">
    <source>
        <dbReference type="ARBA" id="ARBA00022801"/>
    </source>
</evidence>
<evidence type="ECO:0000256" key="2">
    <source>
        <dbReference type="SAM" id="MobiDB-lite"/>
    </source>
</evidence>
<dbReference type="EMBL" id="BAABIC010000012">
    <property type="protein sequence ID" value="GAA4696076.1"/>
    <property type="molecule type" value="Genomic_DNA"/>
</dbReference>
<dbReference type="PANTHER" id="PTHR48081">
    <property type="entry name" value="AB HYDROLASE SUPERFAMILY PROTEIN C4A8.06C"/>
    <property type="match status" value="1"/>
</dbReference>
<dbReference type="RefSeq" id="WP_345381881.1">
    <property type="nucleotide sequence ID" value="NZ_BAABIC010000012.1"/>
</dbReference>
<dbReference type="InterPro" id="IPR029058">
    <property type="entry name" value="AB_hydrolase_fold"/>
</dbReference>
<sequence>MTTDVPTAPKAHTAPGRLGDPALTIGTDPRADPRMVAVMGELGLLDHADGAPLTPDAGRETLLQFVDAVEEGFEGLFARLAEGLPPIHGVTSELRTITGDGGHEIGLHVHRPEGVDGPLPVIYQVHGGGMVMLAATGGLYTRWRNELAAAGAVVVGVEYRNGGGALGPHPFPAGLEDCATGLRWVAQHLEELGGTHIVVTGDSGGGNLALALPIKAKREGWADAIAGVYAQCPYILGDWTDASLPSLVENDRYWLNRSLFPLLAEVYDPGAGNATEATCWPYHATADDLAGLPPHVISCNELDPLRDEGIAYHRALLAAGVPSVGKVNLGLCHVGELMFRAAMPDVYAQAVRDVLGFARSLG</sequence>
<feature type="region of interest" description="Disordered" evidence="2">
    <location>
        <begin position="1"/>
        <end position="29"/>
    </location>
</feature>
<protein>
    <submittedName>
        <fullName evidence="4">Alpha/beta hydrolase</fullName>
    </submittedName>
</protein>
<dbReference type="SUPFAM" id="SSF53474">
    <property type="entry name" value="alpha/beta-Hydrolases"/>
    <property type="match status" value="1"/>
</dbReference>
<feature type="domain" description="Alpha/beta hydrolase fold-3" evidence="3">
    <location>
        <begin position="124"/>
        <end position="334"/>
    </location>
</feature>
<keyword evidence="5" id="KW-1185">Reference proteome</keyword>
<dbReference type="Pfam" id="PF07859">
    <property type="entry name" value="Abhydrolase_3"/>
    <property type="match status" value="1"/>
</dbReference>
<gene>
    <name evidence="4" type="ORF">GCM10023215_37540</name>
</gene>
<reference evidence="5" key="1">
    <citation type="journal article" date="2019" name="Int. J. Syst. Evol. Microbiol.">
        <title>The Global Catalogue of Microorganisms (GCM) 10K type strain sequencing project: providing services to taxonomists for standard genome sequencing and annotation.</title>
        <authorList>
            <consortium name="The Broad Institute Genomics Platform"/>
            <consortium name="The Broad Institute Genome Sequencing Center for Infectious Disease"/>
            <person name="Wu L."/>
            <person name="Ma J."/>
        </authorList>
    </citation>
    <scope>NUCLEOTIDE SEQUENCE [LARGE SCALE GENOMIC DNA]</scope>
    <source>
        <strain evidence="5">JCM 18055</strain>
    </source>
</reference>
<dbReference type="Proteomes" id="UP001500325">
    <property type="component" value="Unassembled WGS sequence"/>
</dbReference>
<dbReference type="GO" id="GO:0016787">
    <property type="term" value="F:hydrolase activity"/>
    <property type="evidence" value="ECO:0007669"/>
    <property type="project" value="UniProtKB-KW"/>
</dbReference>
<dbReference type="InterPro" id="IPR050300">
    <property type="entry name" value="GDXG_lipolytic_enzyme"/>
</dbReference>
<accession>A0ABP8WX22</accession>